<dbReference type="RefSeq" id="WP_215760741.1">
    <property type="nucleotide sequence ID" value="NZ_JAHKBE010000067.1"/>
</dbReference>
<keyword evidence="3" id="KW-1185">Reference proteome</keyword>
<evidence type="ECO:0000313" key="2">
    <source>
        <dbReference type="EMBL" id="MEQ2487677.1"/>
    </source>
</evidence>
<dbReference type="EMBL" id="JBBNFP010000066">
    <property type="protein sequence ID" value="MEQ2487677.1"/>
    <property type="molecule type" value="Genomic_DNA"/>
</dbReference>
<evidence type="ECO:0000256" key="1">
    <source>
        <dbReference type="SAM" id="MobiDB-lite"/>
    </source>
</evidence>
<feature type="compositionally biased region" description="Low complexity" evidence="1">
    <location>
        <begin position="17"/>
        <end position="26"/>
    </location>
</feature>
<protein>
    <submittedName>
        <fullName evidence="2">Uncharacterized protein</fullName>
    </submittedName>
</protein>
<proteinExistence type="predicted"/>
<sequence length="60" mass="6679">MTVSIKKAEIIIPTSPSTIDSTIHSSKQTIAKPMDSSRKSNATQQIGRQRINQKRAQNKQ</sequence>
<accession>A0ABV1FTD4</accession>
<feature type="region of interest" description="Disordered" evidence="1">
    <location>
        <begin position="17"/>
        <end position="60"/>
    </location>
</feature>
<reference evidence="2 3" key="1">
    <citation type="submission" date="2024-04" db="EMBL/GenBank/DDBJ databases">
        <title>Human intestinal bacterial collection.</title>
        <authorList>
            <person name="Pauvert C."/>
            <person name="Hitch T.C.A."/>
            <person name="Clavel T."/>
        </authorList>
    </citation>
    <scope>NUCLEOTIDE SEQUENCE [LARGE SCALE GENOMIC DNA]</scope>
    <source>
        <strain evidence="2 3">CLA-AA-H145</strain>
    </source>
</reference>
<name>A0ABV1FTD4_9BACT</name>
<feature type="compositionally biased region" description="Basic residues" evidence="1">
    <location>
        <begin position="51"/>
        <end position="60"/>
    </location>
</feature>
<organism evidence="2 3">
    <name type="scientific">Hallella faecis</name>
    <dbReference type="NCBI Taxonomy" id="2841596"/>
    <lineage>
        <taxon>Bacteria</taxon>
        <taxon>Pseudomonadati</taxon>
        <taxon>Bacteroidota</taxon>
        <taxon>Bacteroidia</taxon>
        <taxon>Bacteroidales</taxon>
        <taxon>Prevotellaceae</taxon>
        <taxon>Hallella</taxon>
    </lineage>
</organism>
<gene>
    <name evidence="2" type="ORF">AAAT34_11580</name>
</gene>
<dbReference type="Proteomes" id="UP001487296">
    <property type="component" value="Unassembled WGS sequence"/>
</dbReference>
<comment type="caution">
    <text evidence="2">The sequence shown here is derived from an EMBL/GenBank/DDBJ whole genome shotgun (WGS) entry which is preliminary data.</text>
</comment>
<evidence type="ECO:0000313" key="3">
    <source>
        <dbReference type="Proteomes" id="UP001487296"/>
    </source>
</evidence>